<dbReference type="InterPro" id="IPR020476">
    <property type="entry name" value="Nudix_hydrolase"/>
</dbReference>
<sequence>MDPQKAHVLLQQLKALAEIGITHADSGYDLERYQEIRKISLELLGDWVNQPVEKLKDFFLEPEDYPTPKVDVRAYIENEKGDLLLAQESVDGKWTIPGGWADIGETPLECVVKEVKEETGLEAEVIRLLAIYDKRCHPHPPRPHYVYKLIFLCKTKGGVLNPGFDMKGAQFFGWDQLPELSEDRILRSQLEQLKALSRREESDIYCD</sequence>
<dbReference type="AlphaFoldDB" id="A0A2S7T8X5"/>
<name>A0A2S7T8X5_9FLAO</name>
<reference evidence="5" key="1">
    <citation type="submission" date="2016-11" db="EMBL/GenBank/DDBJ databases">
        <title>Trade-off between light-utilization and light-protection in marine flavobacteria.</title>
        <authorList>
            <person name="Kumagai Y."/>
            <person name="Yoshizawa S."/>
            <person name="Kogure K."/>
        </authorList>
    </citation>
    <scope>NUCLEOTIDE SEQUENCE [LARGE SCALE GENOMIC DNA]</scope>
    <source>
        <strain evidence="5">SG-18</strain>
    </source>
</reference>
<keyword evidence="2" id="KW-0378">Hydrolase</keyword>
<feature type="domain" description="Nudix hydrolase" evidence="3">
    <location>
        <begin position="67"/>
        <end position="194"/>
    </location>
</feature>
<dbReference type="Gene3D" id="3.90.79.10">
    <property type="entry name" value="Nucleoside Triphosphate Pyrophosphohydrolase"/>
    <property type="match status" value="1"/>
</dbReference>
<dbReference type="OrthoDB" id="9804442at2"/>
<dbReference type="Pfam" id="PF12535">
    <property type="entry name" value="Nudix_N"/>
    <property type="match status" value="1"/>
</dbReference>
<evidence type="ECO:0000259" key="3">
    <source>
        <dbReference type="PROSITE" id="PS51462"/>
    </source>
</evidence>
<dbReference type="PANTHER" id="PTHR43046:SF16">
    <property type="entry name" value="ADP-RIBOSE PYROPHOSPHATASE YJHB-RELATED"/>
    <property type="match status" value="1"/>
</dbReference>
<dbReference type="PANTHER" id="PTHR43046">
    <property type="entry name" value="GDP-MANNOSE MANNOSYL HYDROLASE"/>
    <property type="match status" value="1"/>
</dbReference>
<dbReference type="InterPro" id="IPR059176">
    <property type="entry name" value="UDP-X_N"/>
</dbReference>
<dbReference type="Gene3D" id="6.10.250.1120">
    <property type="match status" value="1"/>
</dbReference>
<dbReference type="GO" id="GO:0016787">
    <property type="term" value="F:hydrolase activity"/>
    <property type="evidence" value="ECO:0007669"/>
    <property type="project" value="UniProtKB-KW"/>
</dbReference>
<evidence type="ECO:0000256" key="2">
    <source>
        <dbReference type="ARBA" id="ARBA00022801"/>
    </source>
</evidence>
<dbReference type="Proteomes" id="UP000239366">
    <property type="component" value="Unassembled WGS sequence"/>
</dbReference>
<gene>
    <name evidence="4" type="ORF">BST99_12240</name>
</gene>
<evidence type="ECO:0000313" key="5">
    <source>
        <dbReference type="Proteomes" id="UP000239366"/>
    </source>
</evidence>
<proteinExistence type="predicted"/>
<comment type="caution">
    <text evidence="4">The sequence shown here is derived from an EMBL/GenBank/DDBJ whole genome shotgun (WGS) entry which is preliminary data.</text>
</comment>
<evidence type="ECO:0000313" key="4">
    <source>
        <dbReference type="EMBL" id="PQJ16382.1"/>
    </source>
</evidence>
<comment type="cofactor">
    <cofactor evidence="1">
        <name>Mg(2+)</name>
        <dbReference type="ChEBI" id="CHEBI:18420"/>
    </cofactor>
</comment>
<organism evidence="4 5">
    <name type="scientific">Aureicoccus marinus</name>
    <dbReference type="NCBI Taxonomy" id="754435"/>
    <lineage>
        <taxon>Bacteria</taxon>
        <taxon>Pseudomonadati</taxon>
        <taxon>Bacteroidota</taxon>
        <taxon>Flavobacteriia</taxon>
        <taxon>Flavobacteriales</taxon>
        <taxon>Flavobacteriaceae</taxon>
        <taxon>Aureicoccus</taxon>
    </lineage>
</organism>
<dbReference type="SUPFAM" id="SSF55811">
    <property type="entry name" value="Nudix"/>
    <property type="match status" value="1"/>
</dbReference>
<dbReference type="InterPro" id="IPR000086">
    <property type="entry name" value="NUDIX_hydrolase_dom"/>
</dbReference>
<evidence type="ECO:0000256" key="1">
    <source>
        <dbReference type="ARBA" id="ARBA00001946"/>
    </source>
</evidence>
<dbReference type="EMBL" id="MQVX01000001">
    <property type="protein sequence ID" value="PQJ16382.1"/>
    <property type="molecule type" value="Genomic_DNA"/>
</dbReference>
<dbReference type="PROSITE" id="PS51462">
    <property type="entry name" value="NUDIX"/>
    <property type="match status" value="1"/>
</dbReference>
<dbReference type="InterPro" id="IPR015797">
    <property type="entry name" value="NUDIX_hydrolase-like_dom_sf"/>
</dbReference>
<protein>
    <submittedName>
        <fullName evidence="4">ADP-ribose pyrophosphatase</fullName>
    </submittedName>
</protein>
<dbReference type="PRINTS" id="PR00502">
    <property type="entry name" value="NUDIXFAMILY"/>
</dbReference>
<dbReference type="RefSeq" id="WP_105002055.1">
    <property type="nucleotide sequence ID" value="NZ_MQVX01000001.1"/>
</dbReference>
<keyword evidence="5" id="KW-1185">Reference proteome</keyword>
<dbReference type="Pfam" id="PF00293">
    <property type="entry name" value="NUDIX"/>
    <property type="match status" value="1"/>
</dbReference>
<accession>A0A2S7T8X5</accession>